<keyword evidence="3" id="KW-1185">Reference proteome</keyword>
<dbReference type="Gene3D" id="3.30.30.10">
    <property type="entry name" value="Knottin, scorpion toxin-like"/>
    <property type="match status" value="1"/>
</dbReference>
<evidence type="ECO:0000256" key="1">
    <source>
        <dbReference type="SAM" id="Phobius"/>
    </source>
</evidence>
<name>A0A835GH55_SPOEX</name>
<reference evidence="2" key="1">
    <citation type="submission" date="2020-08" db="EMBL/GenBank/DDBJ databases">
        <title>Spodoptera exigua strain:BAW_Kor-Di-RS1 Genome sequencing and assembly.</title>
        <authorList>
            <person name="Kim J."/>
            <person name="Nam H.Y."/>
            <person name="Kwon M."/>
            <person name="Choi J.H."/>
            <person name="Cho S.R."/>
            <person name="Kim G.-H."/>
        </authorList>
    </citation>
    <scope>NUCLEOTIDE SEQUENCE</scope>
    <source>
        <strain evidence="2">BAW_Kor-Di-RS1</strain>
        <tissue evidence="2">Whole-body</tissue>
    </source>
</reference>
<dbReference type="GO" id="GO:0051707">
    <property type="term" value="P:response to other organism"/>
    <property type="evidence" value="ECO:0007669"/>
    <property type="project" value="UniProtKB-ARBA"/>
</dbReference>
<gene>
    <name evidence="2" type="ORF">HW555_006998</name>
</gene>
<dbReference type="EMBL" id="JACKWZ010000113">
    <property type="protein sequence ID" value="KAF9415335.1"/>
    <property type="molecule type" value="Genomic_DNA"/>
</dbReference>
<organism evidence="2 3">
    <name type="scientific">Spodoptera exigua</name>
    <name type="common">Beet armyworm</name>
    <name type="synonym">Noctua fulgens</name>
    <dbReference type="NCBI Taxonomy" id="7107"/>
    <lineage>
        <taxon>Eukaryota</taxon>
        <taxon>Metazoa</taxon>
        <taxon>Ecdysozoa</taxon>
        <taxon>Arthropoda</taxon>
        <taxon>Hexapoda</taxon>
        <taxon>Insecta</taxon>
        <taxon>Pterygota</taxon>
        <taxon>Neoptera</taxon>
        <taxon>Endopterygota</taxon>
        <taxon>Lepidoptera</taxon>
        <taxon>Glossata</taxon>
        <taxon>Ditrysia</taxon>
        <taxon>Noctuoidea</taxon>
        <taxon>Noctuidae</taxon>
        <taxon>Amphipyrinae</taxon>
        <taxon>Spodoptera</taxon>
    </lineage>
</organism>
<evidence type="ECO:0000313" key="3">
    <source>
        <dbReference type="Proteomes" id="UP000648187"/>
    </source>
</evidence>
<dbReference type="AlphaFoldDB" id="A0A835GH55"/>
<keyword evidence="1" id="KW-0812">Transmembrane</keyword>
<dbReference type="InterPro" id="IPR036574">
    <property type="entry name" value="Scorpion_toxin-like_sf"/>
</dbReference>
<keyword evidence="1" id="KW-0472">Membrane</keyword>
<keyword evidence="1" id="KW-1133">Transmembrane helix</keyword>
<comment type="caution">
    <text evidence="2">The sequence shown here is derived from an EMBL/GenBank/DDBJ whole genome shotgun (WGS) entry which is preliminary data.</text>
</comment>
<sequence>MELPMKESSLRDSESDRDIRLSLLPCNPNLYLTLLQFKIDRDRELDGFIPSAKMWTMSEYSLVLFVVFAMILASYAEVFSIDDLLRAYDISHNKIDGDSVKMATEALYIPMSLRACTTSACNFVCKFLGYKYGTCVSADSCRCYNTTKFLDRVIQDKHHYLQCDEKKE</sequence>
<protein>
    <submittedName>
        <fullName evidence="2">Uncharacterized protein</fullName>
    </submittedName>
</protein>
<evidence type="ECO:0000313" key="2">
    <source>
        <dbReference type="EMBL" id="KAF9415335.1"/>
    </source>
</evidence>
<proteinExistence type="predicted"/>
<dbReference type="Proteomes" id="UP000648187">
    <property type="component" value="Unassembled WGS sequence"/>
</dbReference>
<accession>A0A835GH55</accession>
<feature type="transmembrane region" description="Helical" evidence="1">
    <location>
        <begin position="60"/>
        <end position="78"/>
    </location>
</feature>